<dbReference type="SUPFAM" id="SSF52374">
    <property type="entry name" value="Nucleotidylyl transferase"/>
    <property type="match status" value="1"/>
</dbReference>
<comment type="subcellular location">
    <subcellularLocation>
        <location evidence="1">Mitochondrion matrix</location>
    </subcellularLocation>
</comment>
<dbReference type="NCBIfam" id="TIGR00233">
    <property type="entry name" value="trpS"/>
    <property type="match status" value="1"/>
</dbReference>
<feature type="region of interest" description="Disordered" evidence="13">
    <location>
        <begin position="357"/>
        <end position="379"/>
    </location>
</feature>
<reference evidence="14 15" key="1">
    <citation type="journal article" date="2008" name="Nature">
        <title>The genome of Laccaria bicolor provides insights into mycorrhizal symbiosis.</title>
        <authorList>
            <person name="Martin F."/>
            <person name="Aerts A."/>
            <person name="Ahren D."/>
            <person name="Brun A."/>
            <person name="Danchin E.G.J."/>
            <person name="Duchaussoy F."/>
            <person name="Gibon J."/>
            <person name="Kohler A."/>
            <person name="Lindquist E."/>
            <person name="Pereda V."/>
            <person name="Salamov A."/>
            <person name="Shapiro H.J."/>
            <person name="Wuyts J."/>
            <person name="Blaudez D."/>
            <person name="Buee M."/>
            <person name="Brokstein P."/>
            <person name="Canbaeck B."/>
            <person name="Cohen D."/>
            <person name="Courty P.E."/>
            <person name="Coutinho P.M."/>
            <person name="Delaruelle C."/>
            <person name="Detter J.C."/>
            <person name="Deveau A."/>
            <person name="DiFazio S."/>
            <person name="Duplessis S."/>
            <person name="Fraissinet-Tachet L."/>
            <person name="Lucic E."/>
            <person name="Frey-Klett P."/>
            <person name="Fourrey C."/>
            <person name="Feussner I."/>
            <person name="Gay G."/>
            <person name="Grimwood J."/>
            <person name="Hoegger P.J."/>
            <person name="Jain P."/>
            <person name="Kilaru S."/>
            <person name="Labbe J."/>
            <person name="Lin Y.C."/>
            <person name="Legue V."/>
            <person name="Le Tacon F."/>
            <person name="Marmeisse R."/>
            <person name="Melayah D."/>
            <person name="Montanini B."/>
            <person name="Muratet M."/>
            <person name="Nehls U."/>
            <person name="Niculita-Hirzel H."/>
            <person name="Oudot-Le Secq M.P."/>
            <person name="Peter M."/>
            <person name="Quesneville H."/>
            <person name="Rajashekar B."/>
            <person name="Reich M."/>
            <person name="Rouhier N."/>
            <person name="Schmutz J."/>
            <person name="Yin T."/>
            <person name="Chalot M."/>
            <person name="Henrissat B."/>
            <person name="Kuees U."/>
            <person name="Lucas S."/>
            <person name="Van de Peer Y."/>
            <person name="Podila G.K."/>
            <person name="Polle A."/>
            <person name="Pukkila P.J."/>
            <person name="Richardson P.M."/>
            <person name="Rouze P."/>
            <person name="Sanders I.R."/>
            <person name="Stajich J.E."/>
            <person name="Tunlid A."/>
            <person name="Tuskan G."/>
            <person name="Grigoriev I.V."/>
        </authorList>
    </citation>
    <scope>NUCLEOTIDE SEQUENCE [LARGE SCALE GENOMIC DNA]</scope>
    <source>
        <strain evidence="15">S238N-H82 / ATCC MYA-4686</strain>
    </source>
</reference>
<dbReference type="GeneID" id="6074235"/>
<dbReference type="FunFam" id="3.40.50.620:FF:000082">
    <property type="entry name" value="MSW1p Mitochondrial tryptophanyl-tRNA synthetase"/>
    <property type="match status" value="1"/>
</dbReference>
<comment type="similarity">
    <text evidence="2 12">Belongs to the class-I aminoacyl-tRNA synthetase family.</text>
</comment>
<dbReference type="InterPro" id="IPR001412">
    <property type="entry name" value="aa-tRNA-synth_I_CS"/>
</dbReference>
<accession>B0D2R9</accession>
<keyword evidence="15" id="KW-1185">Reference proteome</keyword>
<dbReference type="PRINTS" id="PR01039">
    <property type="entry name" value="TRNASYNTHTRP"/>
</dbReference>
<dbReference type="Gene3D" id="1.10.240.10">
    <property type="entry name" value="Tyrosyl-Transfer RNA Synthetase"/>
    <property type="match status" value="1"/>
</dbReference>
<evidence type="ECO:0000313" key="14">
    <source>
        <dbReference type="EMBL" id="EDR11143.1"/>
    </source>
</evidence>
<sequence length="379" mass="42346">MFSCRRVLRLRQVHLPQRGLSTSNSVHNDTKSVPKRGRVIFSGIQPTGIPHLGNYLGALSNWVKLQRNADPEDELFFSIVGWHALTLPQDPQELSASRMNMLATLLAIGIDPKRSVVFHQDDNQCHTELAWILSCVTPIGKLRRMTTWKSRLADSRNAGSDSEVDESLLNAGLFTYPILQAADIMAYRATHIPVGEDQTQHLELSRELANIFNRTFAARKRFFPIPTQVNTPSRRILSLRDPTSKMSKSSPDVQSRILLTDSTSKIKSKIQASVTDSILGVTYDPVNRPGTSNLLTILAACTDESPEEVASRYEGKSHRELKADTADAVEELLKGPREDFERIRNEKGYLTEIAKQGADRARERSSATLKEVRTMVGLS</sequence>
<dbReference type="KEGG" id="lbc:LACBIDRAFT_247492"/>
<dbReference type="HAMAP" id="MF_00140_B">
    <property type="entry name" value="Trp_tRNA_synth_B"/>
    <property type="match status" value="1"/>
</dbReference>
<dbReference type="InterPro" id="IPR014729">
    <property type="entry name" value="Rossmann-like_a/b/a_fold"/>
</dbReference>
<evidence type="ECO:0000256" key="1">
    <source>
        <dbReference type="ARBA" id="ARBA00004305"/>
    </source>
</evidence>
<proteinExistence type="inferred from homology"/>
<dbReference type="PROSITE" id="PS00178">
    <property type="entry name" value="AA_TRNA_LIGASE_I"/>
    <property type="match status" value="1"/>
</dbReference>
<dbReference type="GO" id="GO:0070183">
    <property type="term" value="P:mitochondrial tryptophanyl-tRNA aminoacylation"/>
    <property type="evidence" value="ECO:0007669"/>
    <property type="project" value="TreeGrafter"/>
</dbReference>
<dbReference type="FunFam" id="1.10.240.10:FF:000002">
    <property type="entry name" value="Tryptophan--tRNA ligase"/>
    <property type="match status" value="1"/>
</dbReference>
<evidence type="ECO:0000256" key="7">
    <source>
        <dbReference type="ARBA" id="ARBA00022917"/>
    </source>
</evidence>
<dbReference type="InterPro" id="IPR024109">
    <property type="entry name" value="Trp-tRNA-ligase_bac-type"/>
</dbReference>
<dbReference type="STRING" id="486041.B0D2R9"/>
<protein>
    <recommendedName>
        <fullName evidence="11">Tryptophan--tRNA ligase, mitochondrial</fullName>
        <ecNumber evidence="3">6.1.1.2</ecNumber>
    </recommendedName>
    <alternativeName>
        <fullName evidence="9">Tryptophanyl-tRNA synthetase</fullName>
    </alternativeName>
</protein>
<keyword evidence="6 12" id="KW-0067">ATP-binding</keyword>
<dbReference type="InterPro" id="IPR002306">
    <property type="entry name" value="Trp-tRNA-ligase"/>
</dbReference>
<keyword evidence="4 12" id="KW-0436">Ligase</keyword>
<evidence type="ECO:0000256" key="2">
    <source>
        <dbReference type="ARBA" id="ARBA00005594"/>
    </source>
</evidence>
<evidence type="ECO:0000256" key="3">
    <source>
        <dbReference type="ARBA" id="ARBA00013161"/>
    </source>
</evidence>
<evidence type="ECO:0000313" key="15">
    <source>
        <dbReference type="Proteomes" id="UP000001194"/>
    </source>
</evidence>
<keyword evidence="8 12" id="KW-0030">Aminoacyl-tRNA synthetase</keyword>
<keyword evidence="5 12" id="KW-0547">Nucleotide-binding</keyword>
<dbReference type="OrthoDB" id="15808at2759"/>
<evidence type="ECO:0000256" key="5">
    <source>
        <dbReference type="ARBA" id="ARBA00022741"/>
    </source>
</evidence>
<dbReference type="HOGENOM" id="CLU_029244_1_3_1"/>
<evidence type="ECO:0000256" key="10">
    <source>
        <dbReference type="ARBA" id="ARBA00049929"/>
    </source>
</evidence>
<dbReference type="Proteomes" id="UP000001194">
    <property type="component" value="Unassembled WGS sequence"/>
</dbReference>
<organism evidence="15">
    <name type="scientific">Laccaria bicolor (strain S238N-H82 / ATCC MYA-4686)</name>
    <name type="common">Bicoloured deceiver</name>
    <name type="synonym">Laccaria laccata var. bicolor</name>
    <dbReference type="NCBI Taxonomy" id="486041"/>
    <lineage>
        <taxon>Eukaryota</taxon>
        <taxon>Fungi</taxon>
        <taxon>Dikarya</taxon>
        <taxon>Basidiomycota</taxon>
        <taxon>Agaricomycotina</taxon>
        <taxon>Agaricomycetes</taxon>
        <taxon>Agaricomycetidae</taxon>
        <taxon>Agaricales</taxon>
        <taxon>Agaricineae</taxon>
        <taxon>Hydnangiaceae</taxon>
        <taxon>Laccaria</taxon>
    </lineage>
</organism>
<name>B0D2R9_LACBS</name>
<evidence type="ECO:0000256" key="9">
    <source>
        <dbReference type="ARBA" id="ARBA00030268"/>
    </source>
</evidence>
<dbReference type="PANTHER" id="PTHR43766">
    <property type="entry name" value="TRYPTOPHAN--TRNA LIGASE, MITOCHONDRIAL"/>
    <property type="match status" value="1"/>
</dbReference>
<dbReference type="GO" id="GO:0004830">
    <property type="term" value="F:tryptophan-tRNA ligase activity"/>
    <property type="evidence" value="ECO:0007669"/>
    <property type="project" value="UniProtKB-EC"/>
</dbReference>
<dbReference type="InParanoid" id="B0D2R9"/>
<dbReference type="PANTHER" id="PTHR43766:SF1">
    <property type="entry name" value="TRYPTOPHAN--TRNA LIGASE, MITOCHONDRIAL"/>
    <property type="match status" value="1"/>
</dbReference>
<evidence type="ECO:0000256" key="8">
    <source>
        <dbReference type="ARBA" id="ARBA00023146"/>
    </source>
</evidence>
<dbReference type="EMBL" id="DS547096">
    <property type="protein sequence ID" value="EDR11143.1"/>
    <property type="molecule type" value="Genomic_DNA"/>
</dbReference>
<dbReference type="FunCoup" id="B0D2R9">
    <property type="interactions" value="322"/>
</dbReference>
<dbReference type="EC" id="6.1.1.2" evidence="3"/>
<dbReference type="RefSeq" id="XP_001878444.1">
    <property type="nucleotide sequence ID" value="XM_001878409.1"/>
</dbReference>
<evidence type="ECO:0000256" key="12">
    <source>
        <dbReference type="RuleBase" id="RU363036"/>
    </source>
</evidence>
<evidence type="ECO:0000256" key="6">
    <source>
        <dbReference type="ARBA" id="ARBA00022840"/>
    </source>
</evidence>
<dbReference type="InterPro" id="IPR002305">
    <property type="entry name" value="aa-tRNA-synth_Ic"/>
</dbReference>
<dbReference type="AlphaFoldDB" id="B0D2R9"/>
<comment type="catalytic activity">
    <reaction evidence="10">
        <text>tRNA(Trp) + L-tryptophan + ATP = L-tryptophyl-tRNA(Trp) + AMP + diphosphate + H(+)</text>
        <dbReference type="Rhea" id="RHEA:24080"/>
        <dbReference type="Rhea" id="RHEA-COMP:9671"/>
        <dbReference type="Rhea" id="RHEA-COMP:9705"/>
        <dbReference type="ChEBI" id="CHEBI:15378"/>
        <dbReference type="ChEBI" id="CHEBI:30616"/>
        <dbReference type="ChEBI" id="CHEBI:33019"/>
        <dbReference type="ChEBI" id="CHEBI:57912"/>
        <dbReference type="ChEBI" id="CHEBI:78442"/>
        <dbReference type="ChEBI" id="CHEBI:78535"/>
        <dbReference type="ChEBI" id="CHEBI:456215"/>
        <dbReference type="EC" id="6.1.1.2"/>
    </reaction>
</comment>
<dbReference type="Pfam" id="PF00579">
    <property type="entry name" value="tRNA-synt_1b"/>
    <property type="match status" value="1"/>
</dbReference>
<dbReference type="GO" id="GO:0005524">
    <property type="term" value="F:ATP binding"/>
    <property type="evidence" value="ECO:0007669"/>
    <property type="project" value="UniProtKB-KW"/>
</dbReference>
<dbReference type="InterPro" id="IPR050203">
    <property type="entry name" value="Trp-tRNA_synthetase"/>
</dbReference>
<keyword evidence="7 12" id="KW-0648">Protein biosynthesis</keyword>
<evidence type="ECO:0000256" key="11">
    <source>
        <dbReference type="ARBA" id="ARBA00069760"/>
    </source>
</evidence>
<dbReference type="CDD" id="cd00806">
    <property type="entry name" value="TrpRS_core"/>
    <property type="match status" value="1"/>
</dbReference>
<feature type="compositionally biased region" description="Basic and acidic residues" evidence="13">
    <location>
        <begin position="357"/>
        <end position="373"/>
    </location>
</feature>
<evidence type="ECO:0000256" key="4">
    <source>
        <dbReference type="ARBA" id="ARBA00022598"/>
    </source>
</evidence>
<dbReference type="Gene3D" id="3.40.50.620">
    <property type="entry name" value="HUPs"/>
    <property type="match status" value="1"/>
</dbReference>
<gene>
    <name evidence="14" type="ORF">LACBIDRAFT_247492</name>
</gene>
<evidence type="ECO:0000256" key="13">
    <source>
        <dbReference type="SAM" id="MobiDB-lite"/>
    </source>
</evidence>
<dbReference type="GO" id="GO:0005759">
    <property type="term" value="C:mitochondrial matrix"/>
    <property type="evidence" value="ECO:0007669"/>
    <property type="project" value="UniProtKB-SubCell"/>
</dbReference>